<dbReference type="PANTHER" id="PTHR31398">
    <property type="entry name" value="MEIOTIC NUCLEAR DIVISION PROTEIN 1 HOMOLOG"/>
    <property type="match status" value="1"/>
</dbReference>
<dbReference type="PANTHER" id="PTHR31398:SF0">
    <property type="entry name" value="MEIOTIC NUCLEAR DIVISION PROTEIN 1 HOMOLOG"/>
    <property type="match status" value="1"/>
</dbReference>
<keyword evidence="4" id="KW-1185">Reference proteome</keyword>
<dbReference type="GO" id="GO:0007131">
    <property type="term" value="P:reciprocal meiotic recombination"/>
    <property type="evidence" value="ECO:0007669"/>
    <property type="project" value="TreeGrafter"/>
</dbReference>
<gene>
    <name evidence="3" type="ORF">ECRASSUSDP1_LOCUS26937</name>
</gene>
<name>A0AAD1Y583_EUPCR</name>
<proteinExistence type="predicted"/>
<dbReference type="EMBL" id="CAMPGE010027776">
    <property type="protein sequence ID" value="CAI2385378.1"/>
    <property type="molecule type" value="Genomic_DNA"/>
</dbReference>
<dbReference type="AlphaFoldDB" id="A0AAD1Y583"/>
<evidence type="ECO:0000256" key="2">
    <source>
        <dbReference type="SAM" id="Phobius"/>
    </source>
</evidence>
<evidence type="ECO:0000313" key="3">
    <source>
        <dbReference type="EMBL" id="CAI2385378.1"/>
    </source>
</evidence>
<sequence>MGEVFKKLYRGLKSVDLFTHNFTLNFNGQKNYSTIVGAIFSIIIYGICGLYGFRLLTGMLNRTMLQTNINKIKTNFGKDPVDITLNDEGLYFAVSWIGREGSKSIDMISEGLGIINVQLVERVPDGEDYIEEPISSHELEKCTQENLPLDPNDPSLNLRLGHTFYCFKRNDLMKIVQKDMLEGRSFNFIFTASACPFDSCDSYGSRLSYYNYLYFTVISKYFDDSDPLNPIKTYVNDQAGLPLSKGSNSQLSCNINRNRYIINDWYSMITGSREGEFYDVGNCASFIQETHDGNTLGFALFNINEFIQTYETSVISILEVLGNIGGLFEILALTCSFLIKVITKFSYTRDINKIQKKVKYNKGWFTFPTQIQNIDLQERMARRKLEGKNFVSLRPHKSRVRPEEDADPAISISKYSNKRDCAQQNMVCLNQLSQLYKDKLSELAAQAKKIKEIRCNSRTLTEIDEELDVVKISRSLMELKLYVSYLMDKDNLINEDMLKNELREDSHHLEEEKKLIPPDIKYPTSFSRILNKKSKGSMKDPSNDKSVSKIIEDPPLKANDEGVSMIFPSKIPNPPSNPQSRDPTEPTPYNPLSNHTTKHTPQPNPTHKQPSRANLYSMNK</sequence>
<reference evidence="3" key="1">
    <citation type="submission" date="2023-07" db="EMBL/GenBank/DDBJ databases">
        <authorList>
            <consortium name="AG Swart"/>
            <person name="Singh M."/>
            <person name="Singh A."/>
            <person name="Seah K."/>
            <person name="Emmerich C."/>
        </authorList>
    </citation>
    <scope>NUCLEOTIDE SEQUENCE</scope>
    <source>
        <strain evidence="3">DP1</strain>
    </source>
</reference>
<keyword evidence="2" id="KW-0472">Membrane</keyword>
<dbReference type="GO" id="GO:0005634">
    <property type="term" value="C:nucleus"/>
    <property type="evidence" value="ECO:0007669"/>
    <property type="project" value="TreeGrafter"/>
</dbReference>
<feature type="compositionally biased region" description="Basic and acidic residues" evidence="1">
    <location>
        <begin position="537"/>
        <end position="560"/>
    </location>
</feature>
<feature type="region of interest" description="Disordered" evidence="1">
    <location>
        <begin position="531"/>
        <end position="620"/>
    </location>
</feature>
<accession>A0AAD1Y583</accession>
<evidence type="ECO:0000313" key="4">
    <source>
        <dbReference type="Proteomes" id="UP001295684"/>
    </source>
</evidence>
<keyword evidence="2" id="KW-0812">Transmembrane</keyword>
<comment type="caution">
    <text evidence="3">The sequence shown here is derived from an EMBL/GenBank/DDBJ whole genome shotgun (WGS) entry which is preliminary data.</text>
</comment>
<feature type="compositionally biased region" description="Polar residues" evidence="1">
    <location>
        <begin position="590"/>
        <end position="620"/>
    </location>
</feature>
<protein>
    <submittedName>
        <fullName evidence="3">Uncharacterized protein</fullName>
    </submittedName>
</protein>
<keyword evidence="2" id="KW-1133">Transmembrane helix</keyword>
<dbReference type="Proteomes" id="UP001295684">
    <property type="component" value="Unassembled WGS sequence"/>
</dbReference>
<feature type="transmembrane region" description="Helical" evidence="2">
    <location>
        <begin position="32"/>
        <end position="53"/>
    </location>
</feature>
<evidence type="ECO:0000256" key="1">
    <source>
        <dbReference type="SAM" id="MobiDB-lite"/>
    </source>
</evidence>
<organism evidence="3 4">
    <name type="scientific">Euplotes crassus</name>
    <dbReference type="NCBI Taxonomy" id="5936"/>
    <lineage>
        <taxon>Eukaryota</taxon>
        <taxon>Sar</taxon>
        <taxon>Alveolata</taxon>
        <taxon>Ciliophora</taxon>
        <taxon>Intramacronucleata</taxon>
        <taxon>Spirotrichea</taxon>
        <taxon>Hypotrichia</taxon>
        <taxon>Euplotida</taxon>
        <taxon>Euplotidae</taxon>
        <taxon>Moneuplotes</taxon>
    </lineage>
</organism>